<feature type="domain" description="MacB-like periplasmic core" evidence="8">
    <location>
        <begin position="19"/>
        <end position="239"/>
    </location>
</feature>
<evidence type="ECO:0000256" key="2">
    <source>
        <dbReference type="ARBA" id="ARBA00022475"/>
    </source>
</evidence>
<gene>
    <name evidence="9" type="ORF">GCM10023331_38960</name>
</gene>
<evidence type="ECO:0000256" key="5">
    <source>
        <dbReference type="ARBA" id="ARBA00023136"/>
    </source>
</evidence>
<accession>A0ABP9DKT5</accession>
<evidence type="ECO:0000256" key="1">
    <source>
        <dbReference type="ARBA" id="ARBA00004651"/>
    </source>
</evidence>
<protein>
    <submittedName>
        <fullName evidence="9">ABC transporter permease</fullName>
    </submittedName>
</protein>
<comment type="subcellular location">
    <subcellularLocation>
        <location evidence="1">Cell membrane</location>
        <topology evidence="1">Multi-pass membrane protein</topology>
    </subcellularLocation>
</comment>
<dbReference type="Pfam" id="PF12704">
    <property type="entry name" value="MacB_PCD"/>
    <property type="match status" value="1"/>
</dbReference>
<dbReference type="InterPro" id="IPR050250">
    <property type="entry name" value="Macrolide_Exporter_MacB"/>
</dbReference>
<sequence length="412" mass="46152">MITYIKLALHSLKAKPFFTFITLFGISLTITVLLVVGSLLDTTYGNYGMEKKMDHVLILEQLRVTREGDGRSSSRISYQAYERYFSKLKTPDKMALMNIFIGQEKLYSGHHTETIQRKEVNASFFEIFEPELLKGRLFTAEEVIQESKVVVITDALATILFGTEDPLGKQVKIKSQNFTVCGVVKKGNSLRSNSFADVYSPLTKLPSWGGNMSPHLGGYTLLLYFEDKAKLEEGRAEVHQMIASLPLTKENKEESISGTCLTNIEVPLNNLFRIQSSTAFYSIIIGVVLLFMALPAFNLVNINITRMMERSGEIGIRKAFGASTWSLVKQLLMENTVISLLGGMIGFVLAALGILMINYYQLLSVNEYLEMNLNLFLYGLLITLLFSVLSGTYPALKMARFEIIASLNSDKQ</sequence>
<comment type="caution">
    <text evidence="9">The sequence shown here is derived from an EMBL/GenBank/DDBJ whole genome shotgun (WGS) entry which is preliminary data.</text>
</comment>
<dbReference type="InterPro" id="IPR003838">
    <property type="entry name" value="ABC3_permease_C"/>
</dbReference>
<feature type="transmembrane region" description="Helical" evidence="6">
    <location>
        <begin position="337"/>
        <end position="360"/>
    </location>
</feature>
<evidence type="ECO:0000259" key="7">
    <source>
        <dbReference type="Pfam" id="PF02687"/>
    </source>
</evidence>
<dbReference type="InterPro" id="IPR025857">
    <property type="entry name" value="MacB_PCD"/>
</dbReference>
<keyword evidence="3 6" id="KW-0812">Transmembrane</keyword>
<keyword evidence="2" id="KW-1003">Cell membrane</keyword>
<dbReference type="EMBL" id="BAABJX010000065">
    <property type="protein sequence ID" value="GAA4850510.1"/>
    <property type="molecule type" value="Genomic_DNA"/>
</dbReference>
<dbReference type="RefSeq" id="WP_345374902.1">
    <property type="nucleotide sequence ID" value="NZ_BAABJX010000065.1"/>
</dbReference>
<evidence type="ECO:0000313" key="10">
    <source>
        <dbReference type="Proteomes" id="UP001500298"/>
    </source>
</evidence>
<feature type="domain" description="ABC3 transporter permease C-terminal" evidence="7">
    <location>
        <begin position="287"/>
        <end position="402"/>
    </location>
</feature>
<keyword evidence="5 6" id="KW-0472">Membrane</keyword>
<reference evidence="10" key="1">
    <citation type="journal article" date="2019" name="Int. J. Syst. Evol. Microbiol.">
        <title>The Global Catalogue of Microorganisms (GCM) 10K type strain sequencing project: providing services to taxonomists for standard genome sequencing and annotation.</title>
        <authorList>
            <consortium name="The Broad Institute Genomics Platform"/>
            <consortium name="The Broad Institute Genome Sequencing Center for Infectious Disease"/>
            <person name="Wu L."/>
            <person name="Ma J."/>
        </authorList>
    </citation>
    <scope>NUCLEOTIDE SEQUENCE [LARGE SCALE GENOMIC DNA]</scope>
    <source>
        <strain evidence="10">JCM 18326</strain>
    </source>
</reference>
<feature type="transmembrane region" description="Helical" evidence="6">
    <location>
        <begin position="20"/>
        <end position="40"/>
    </location>
</feature>
<evidence type="ECO:0000313" key="9">
    <source>
        <dbReference type="EMBL" id="GAA4850510.1"/>
    </source>
</evidence>
<name>A0ABP9DKT5_9BACT</name>
<evidence type="ECO:0000256" key="4">
    <source>
        <dbReference type="ARBA" id="ARBA00022989"/>
    </source>
</evidence>
<evidence type="ECO:0000256" key="6">
    <source>
        <dbReference type="SAM" id="Phobius"/>
    </source>
</evidence>
<proteinExistence type="predicted"/>
<dbReference type="Proteomes" id="UP001500298">
    <property type="component" value="Unassembled WGS sequence"/>
</dbReference>
<dbReference type="Pfam" id="PF02687">
    <property type="entry name" value="FtsX"/>
    <property type="match status" value="1"/>
</dbReference>
<keyword evidence="4 6" id="KW-1133">Transmembrane helix</keyword>
<feature type="transmembrane region" description="Helical" evidence="6">
    <location>
        <begin position="279"/>
        <end position="300"/>
    </location>
</feature>
<evidence type="ECO:0000259" key="8">
    <source>
        <dbReference type="Pfam" id="PF12704"/>
    </source>
</evidence>
<dbReference type="PANTHER" id="PTHR30572:SF18">
    <property type="entry name" value="ABC-TYPE MACROLIDE FAMILY EXPORT SYSTEM PERMEASE COMPONENT 2"/>
    <property type="match status" value="1"/>
</dbReference>
<organism evidence="9 10">
    <name type="scientific">Algivirga pacifica</name>
    <dbReference type="NCBI Taxonomy" id="1162670"/>
    <lineage>
        <taxon>Bacteria</taxon>
        <taxon>Pseudomonadati</taxon>
        <taxon>Bacteroidota</taxon>
        <taxon>Cytophagia</taxon>
        <taxon>Cytophagales</taxon>
        <taxon>Flammeovirgaceae</taxon>
        <taxon>Algivirga</taxon>
    </lineage>
</organism>
<dbReference type="PANTHER" id="PTHR30572">
    <property type="entry name" value="MEMBRANE COMPONENT OF TRANSPORTER-RELATED"/>
    <property type="match status" value="1"/>
</dbReference>
<feature type="transmembrane region" description="Helical" evidence="6">
    <location>
        <begin position="375"/>
        <end position="396"/>
    </location>
</feature>
<keyword evidence="10" id="KW-1185">Reference proteome</keyword>
<evidence type="ECO:0000256" key="3">
    <source>
        <dbReference type="ARBA" id="ARBA00022692"/>
    </source>
</evidence>